<feature type="transmembrane region" description="Helical" evidence="1">
    <location>
        <begin position="6"/>
        <end position="25"/>
    </location>
</feature>
<dbReference type="AlphaFoldDB" id="A0A6C0IXG3"/>
<reference evidence="2" key="1">
    <citation type="journal article" date="2020" name="Nature">
        <title>Giant virus diversity and host interactions through global metagenomics.</title>
        <authorList>
            <person name="Schulz F."/>
            <person name="Roux S."/>
            <person name="Paez-Espino D."/>
            <person name="Jungbluth S."/>
            <person name="Walsh D.A."/>
            <person name="Denef V.J."/>
            <person name="McMahon K.D."/>
            <person name="Konstantinidis K.T."/>
            <person name="Eloe-Fadrosh E.A."/>
            <person name="Kyrpides N.C."/>
            <person name="Woyke T."/>
        </authorList>
    </citation>
    <scope>NUCLEOTIDE SEQUENCE</scope>
    <source>
        <strain evidence="2">GVMAG-M-3300024510-1</strain>
    </source>
</reference>
<dbReference type="EMBL" id="MN740272">
    <property type="protein sequence ID" value="QHT97116.1"/>
    <property type="molecule type" value="Genomic_DNA"/>
</dbReference>
<feature type="transmembrane region" description="Helical" evidence="1">
    <location>
        <begin position="37"/>
        <end position="62"/>
    </location>
</feature>
<organism evidence="2">
    <name type="scientific">viral metagenome</name>
    <dbReference type="NCBI Taxonomy" id="1070528"/>
    <lineage>
        <taxon>unclassified sequences</taxon>
        <taxon>metagenomes</taxon>
        <taxon>organismal metagenomes</taxon>
    </lineage>
</organism>
<evidence type="ECO:0000256" key="1">
    <source>
        <dbReference type="SAM" id="Phobius"/>
    </source>
</evidence>
<keyword evidence="1" id="KW-1133">Transmembrane helix</keyword>
<keyword evidence="1" id="KW-0472">Membrane</keyword>
<accession>A0A6C0IXG3</accession>
<name>A0A6C0IXG3_9ZZZZ</name>
<evidence type="ECO:0000313" key="2">
    <source>
        <dbReference type="EMBL" id="QHT97116.1"/>
    </source>
</evidence>
<sequence>MPSVKVVLGVLIVLSLIFQSIELILHSQNIHKNDSDAFAGVSSFTSVLSMITIITMTTTYIYNENKWKKDVEQLKSQIRKNE</sequence>
<protein>
    <submittedName>
        <fullName evidence="2">Uncharacterized protein</fullName>
    </submittedName>
</protein>
<keyword evidence="1" id="KW-0812">Transmembrane</keyword>
<proteinExistence type="predicted"/>